<organism evidence="1">
    <name type="scientific">mine drainage metagenome</name>
    <dbReference type="NCBI Taxonomy" id="410659"/>
    <lineage>
        <taxon>unclassified sequences</taxon>
        <taxon>metagenomes</taxon>
        <taxon>ecological metagenomes</taxon>
    </lineage>
</organism>
<protein>
    <submittedName>
        <fullName evidence="1">Uncharacterized protein</fullName>
    </submittedName>
</protein>
<accession>T0Y9Y7</accession>
<name>T0Y9Y7_9ZZZZ</name>
<gene>
    <name evidence="1" type="ORF">B1B_17876</name>
</gene>
<comment type="caution">
    <text evidence="1">The sequence shown here is derived from an EMBL/GenBank/DDBJ whole genome shotgun (WGS) entry which is preliminary data.</text>
</comment>
<reference evidence="1" key="2">
    <citation type="journal article" date="2014" name="ISME J.">
        <title>Microbial stratification in low pH oxic and suboxic macroscopic growths along an acid mine drainage.</title>
        <authorList>
            <person name="Mendez-Garcia C."/>
            <person name="Mesa V."/>
            <person name="Sprenger R.R."/>
            <person name="Richter M."/>
            <person name="Diez M.S."/>
            <person name="Solano J."/>
            <person name="Bargiela R."/>
            <person name="Golyshina O.V."/>
            <person name="Manteca A."/>
            <person name="Ramos J.L."/>
            <person name="Gallego J.R."/>
            <person name="Llorente I."/>
            <person name="Martins Dos Santos V.A."/>
            <person name="Jensen O.N."/>
            <person name="Pelaez A.I."/>
            <person name="Sanchez J."/>
            <person name="Ferrer M."/>
        </authorList>
    </citation>
    <scope>NUCLEOTIDE SEQUENCE</scope>
</reference>
<reference evidence="1" key="1">
    <citation type="submission" date="2013-08" db="EMBL/GenBank/DDBJ databases">
        <authorList>
            <person name="Mendez C."/>
            <person name="Richter M."/>
            <person name="Ferrer M."/>
            <person name="Sanchez J."/>
        </authorList>
    </citation>
    <scope>NUCLEOTIDE SEQUENCE</scope>
</reference>
<dbReference type="Pfam" id="PF11513">
    <property type="entry name" value="TA0956"/>
    <property type="match status" value="1"/>
</dbReference>
<dbReference type="InterPro" id="IPR038394">
    <property type="entry name" value="TA0956_sf"/>
</dbReference>
<dbReference type="InterPro" id="IPR021595">
    <property type="entry name" value="TA0956"/>
</dbReference>
<dbReference type="EMBL" id="AUZY01011951">
    <property type="protein sequence ID" value="EQD32001.1"/>
    <property type="molecule type" value="Genomic_DNA"/>
</dbReference>
<dbReference type="Gene3D" id="3.30.420.600">
    <property type="entry name" value="Thermoplasma acidophilum protein TA0956"/>
    <property type="match status" value="1"/>
</dbReference>
<sequence length="99" mass="10908">MHPSTICVEVARLADSITSLPELIRSEYVNDTLAEFISDFSRTEETRPEDRTVGFVVVNLAKKVVSVSLTRSEESMKDSIRASVRPLEAAGVLVELDLA</sequence>
<dbReference type="AlphaFoldDB" id="T0Y9Y7"/>
<proteinExistence type="predicted"/>
<evidence type="ECO:0000313" key="1">
    <source>
        <dbReference type="EMBL" id="EQD32001.1"/>
    </source>
</evidence>